<dbReference type="Gramene" id="rna20298">
    <property type="protein sequence ID" value="RHN58391.1"/>
    <property type="gene ID" value="gene20298"/>
</dbReference>
<reference evidence="5" key="3">
    <citation type="submission" date="2015-04" db="UniProtKB">
        <authorList>
            <consortium name="EnsemblPlants"/>
        </authorList>
    </citation>
    <scope>IDENTIFICATION</scope>
    <source>
        <strain evidence="5">cv. Jemalong A17</strain>
    </source>
</reference>
<organism evidence="3 6">
    <name type="scientific">Medicago truncatula</name>
    <name type="common">Barrel medic</name>
    <name type="synonym">Medicago tribuloides</name>
    <dbReference type="NCBI Taxonomy" id="3880"/>
    <lineage>
        <taxon>Eukaryota</taxon>
        <taxon>Viridiplantae</taxon>
        <taxon>Streptophyta</taxon>
        <taxon>Embryophyta</taxon>
        <taxon>Tracheophyta</taxon>
        <taxon>Spermatophyta</taxon>
        <taxon>Magnoliopsida</taxon>
        <taxon>eudicotyledons</taxon>
        <taxon>Gunneridae</taxon>
        <taxon>Pentapetalae</taxon>
        <taxon>rosids</taxon>
        <taxon>fabids</taxon>
        <taxon>Fabales</taxon>
        <taxon>Fabaceae</taxon>
        <taxon>Papilionoideae</taxon>
        <taxon>50 kb inversion clade</taxon>
        <taxon>NPAAA clade</taxon>
        <taxon>Hologalegina</taxon>
        <taxon>IRL clade</taxon>
        <taxon>Trifolieae</taxon>
        <taxon>Medicago</taxon>
    </lineage>
</organism>
<feature type="signal peptide" evidence="2">
    <location>
        <begin position="1"/>
        <end position="31"/>
    </location>
</feature>
<protein>
    <submittedName>
        <fullName evidence="3">GRP family</fullName>
    </submittedName>
</protein>
<dbReference type="KEGG" id="mtr:25491203"/>
<feature type="compositionally biased region" description="Gly residues" evidence="1">
    <location>
        <begin position="89"/>
        <end position="111"/>
    </location>
</feature>
<gene>
    <name evidence="5" type="primary">25491203</name>
    <name evidence="3" type="ordered locus">MTR_4g007620</name>
    <name evidence="4" type="ORF">MtrunA17_Chr4g0001921</name>
</gene>
<evidence type="ECO:0000313" key="6">
    <source>
        <dbReference type="Proteomes" id="UP000002051"/>
    </source>
</evidence>
<reference evidence="4" key="5">
    <citation type="journal article" date="2018" name="Nat. Plants">
        <title>Whole-genome landscape of Medicago truncatula symbiotic genes.</title>
        <authorList>
            <person name="Pecrix Y."/>
            <person name="Gamas P."/>
            <person name="Carrere S."/>
        </authorList>
    </citation>
    <scope>NUCLEOTIDE SEQUENCE</scope>
    <source>
        <tissue evidence="4">Leaves</tissue>
    </source>
</reference>
<evidence type="ECO:0000313" key="4">
    <source>
        <dbReference type="EMBL" id="RHN58391.1"/>
    </source>
</evidence>
<feature type="region of interest" description="Disordered" evidence="1">
    <location>
        <begin position="86"/>
        <end position="111"/>
    </location>
</feature>
<evidence type="ECO:0000313" key="7">
    <source>
        <dbReference type="Proteomes" id="UP000265566"/>
    </source>
</evidence>
<proteinExistence type="predicted"/>
<feature type="chain" id="PRO_5014499582" evidence="2">
    <location>
        <begin position="32"/>
        <end position="168"/>
    </location>
</feature>
<keyword evidence="2" id="KW-0732">Signal</keyword>
<dbReference type="OrthoDB" id="1436061at2759"/>
<keyword evidence="6" id="KW-1185">Reference proteome</keyword>
<accession>A0A072UFN8</accession>
<dbReference type="AlphaFoldDB" id="A0A072UFN8"/>
<dbReference type="EMBL" id="CM001220">
    <property type="protein sequence ID" value="KEH28569.1"/>
    <property type="molecule type" value="Genomic_DNA"/>
</dbReference>
<evidence type="ECO:0000256" key="1">
    <source>
        <dbReference type="SAM" id="MobiDB-lite"/>
    </source>
</evidence>
<evidence type="ECO:0000313" key="3">
    <source>
        <dbReference type="EMBL" id="KEH28569.1"/>
    </source>
</evidence>
<reference evidence="3 6" key="1">
    <citation type="journal article" date="2011" name="Nature">
        <title>The Medicago genome provides insight into the evolution of rhizobial symbioses.</title>
        <authorList>
            <person name="Young N.D."/>
            <person name="Debelle F."/>
            <person name="Oldroyd G.E."/>
            <person name="Geurts R."/>
            <person name="Cannon S.B."/>
            <person name="Udvardi M.K."/>
            <person name="Benedito V.A."/>
            <person name="Mayer K.F."/>
            <person name="Gouzy J."/>
            <person name="Schoof H."/>
            <person name="Van de Peer Y."/>
            <person name="Proost S."/>
            <person name="Cook D.R."/>
            <person name="Meyers B.C."/>
            <person name="Spannagl M."/>
            <person name="Cheung F."/>
            <person name="De Mita S."/>
            <person name="Krishnakumar V."/>
            <person name="Gundlach H."/>
            <person name="Zhou S."/>
            <person name="Mudge J."/>
            <person name="Bharti A.K."/>
            <person name="Murray J.D."/>
            <person name="Naoumkina M.A."/>
            <person name="Rosen B."/>
            <person name="Silverstein K.A."/>
            <person name="Tang H."/>
            <person name="Rombauts S."/>
            <person name="Zhao P.X."/>
            <person name="Zhou P."/>
            <person name="Barbe V."/>
            <person name="Bardou P."/>
            <person name="Bechner M."/>
            <person name="Bellec A."/>
            <person name="Berger A."/>
            <person name="Berges H."/>
            <person name="Bidwell S."/>
            <person name="Bisseling T."/>
            <person name="Choisne N."/>
            <person name="Couloux A."/>
            <person name="Denny R."/>
            <person name="Deshpande S."/>
            <person name="Dai X."/>
            <person name="Doyle J.J."/>
            <person name="Dudez A.M."/>
            <person name="Farmer A.D."/>
            <person name="Fouteau S."/>
            <person name="Franken C."/>
            <person name="Gibelin C."/>
            <person name="Gish J."/>
            <person name="Goldstein S."/>
            <person name="Gonzalez A.J."/>
            <person name="Green P.J."/>
            <person name="Hallab A."/>
            <person name="Hartog M."/>
            <person name="Hua A."/>
            <person name="Humphray S.J."/>
            <person name="Jeong D.H."/>
            <person name="Jing Y."/>
            <person name="Jocker A."/>
            <person name="Kenton S.M."/>
            <person name="Kim D.J."/>
            <person name="Klee K."/>
            <person name="Lai H."/>
            <person name="Lang C."/>
            <person name="Lin S."/>
            <person name="Macmil S.L."/>
            <person name="Magdelenat G."/>
            <person name="Matthews L."/>
            <person name="McCorrison J."/>
            <person name="Monaghan E.L."/>
            <person name="Mun J.H."/>
            <person name="Najar F.Z."/>
            <person name="Nicholson C."/>
            <person name="Noirot C."/>
            <person name="O'Bleness M."/>
            <person name="Paule C.R."/>
            <person name="Poulain J."/>
            <person name="Prion F."/>
            <person name="Qin B."/>
            <person name="Qu C."/>
            <person name="Retzel E.F."/>
            <person name="Riddle C."/>
            <person name="Sallet E."/>
            <person name="Samain S."/>
            <person name="Samson N."/>
            <person name="Sanders I."/>
            <person name="Saurat O."/>
            <person name="Scarpelli C."/>
            <person name="Schiex T."/>
            <person name="Segurens B."/>
            <person name="Severin A.J."/>
            <person name="Sherrier D.J."/>
            <person name="Shi R."/>
            <person name="Sims S."/>
            <person name="Singer S.R."/>
            <person name="Sinharoy S."/>
            <person name="Sterck L."/>
            <person name="Viollet A."/>
            <person name="Wang B.B."/>
            <person name="Wang K."/>
            <person name="Wang M."/>
            <person name="Wang X."/>
            <person name="Warfsmann J."/>
            <person name="Weissenbach J."/>
            <person name="White D.D."/>
            <person name="White J.D."/>
            <person name="Wiley G.B."/>
            <person name="Wincker P."/>
            <person name="Xing Y."/>
            <person name="Yang L."/>
            <person name="Yao Z."/>
            <person name="Ying F."/>
            <person name="Zhai J."/>
            <person name="Zhou L."/>
            <person name="Zuber A."/>
            <person name="Denarie J."/>
            <person name="Dixon R.A."/>
            <person name="May G.D."/>
            <person name="Schwartz D.C."/>
            <person name="Rogers J."/>
            <person name="Quetier F."/>
            <person name="Town C.D."/>
            <person name="Roe B.A."/>
        </authorList>
    </citation>
    <scope>NUCLEOTIDE SEQUENCE [LARGE SCALE GENOMIC DNA]</scope>
    <source>
        <strain evidence="3">A17</strain>
        <strain evidence="5 6">cv. Jemalong A17</strain>
    </source>
</reference>
<sequence length="168" mass="17103">MTTVQMKPYQMNMKISMFLVLFLLINSCAQAISNKDEARSIQSNEQAQGFNGNLDGNGNIEASTRLNHKDGFVESQNAHKHELSVTIRKGGGGGGHGGSGGHGSGMGGRGIGRGRSGGAAAGIIGGAVAGGVAGGVVGGAVANHGHNYGHKHLHVCVPTFILCLSFLL</sequence>
<dbReference type="Proteomes" id="UP000002051">
    <property type="component" value="Chromosome 4"/>
</dbReference>
<dbReference type="Proteomes" id="UP000265566">
    <property type="component" value="Chromosome 4"/>
</dbReference>
<dbReference type="EnsemblPlants" id="KEH28569">
    <property type="protein sequence ID" value="KEH28569"/>
    <property type="gene ID" value="MTR_4g007620"/>
</dbReference>
<name>A0A072UFN8_MEDTR</name>
<reference evidence="3 6" key="2">
    <citation type="journal article" date="2014" name="BMC Genomics">
        <title>An improved genome release (version Mt4.0) for the model legume Medicago truncatula.</title>
        <authorList>
            <person name="Tang H."/>
            <person name="Krishnakumar V."/>
            <person name="Bidwell S."/>
            <person name="Rosen B."/>
            <person name="Chan A."/>
            <person name="Zhou S."/>
            <person name="Gentzbittel L."/>
            <person name="Childs K.L."/>
            <person name="Yandell M."/>
            <person name="Gundlach H."/>
            <person name="Mayer K.F."/>
            <person name="Schwartz D.C."/>
            <person name="Town C.D."/>
        </authorList>
    </citation>
    <scope>GENOME REANNOTATION</scope>
    <source>
        <strain evidence="3">A17</strain>
        <strain evidence="5 6">cv. Jemalong A17</strain>
    </source>
</reference>
<dbReference type="EMBL" id="PSQE01000004">
    <property type="protein sequence ID" value="RHN58391.1"/>
    <property type="molecule type" value="Genomic_DNA"/>
</dbReference>
<reference evidence="7" key="4">
    <citation type="journal article" date="2018" name="Nat. Plants">
        <title>Whole-genome landscape of Medicago truncatula symbiotic genes.</title>
        <authorList>
            <person name="Pecrix Y."/>
            <person name="Staton S.E."/>
            <person name="Sallet E."/>
            <person name="Lelandais-Briere C."/>
            <person name="Moreau S."/>
            <person name="Carrere S."/>
            <person name="Blein T."/>
            <person name="Jardinaud M.F."/>
            <person name="Latrasse D."/>
            <person name="Zouine M."/>
            <person name="Zahm M."/>
            <person name="Kreplak J."/>
            <person name="Mayjonade B."/>
            <person name="Satge C."/>
            <person name="Perez M."/>
            <person name="Cauet S."/>
            <person name="Marande W."/>
            <person name="Chantry-Darmon C."/>
            <person name="Lopez-Roques C."/>
            <person name="Bouchez O."/>
            <person name="Berard A."/>
            <person name="Debelle F."/>
            <person name="Munos S."/>
            <person name="Bendahmane A."/>
            <person name="Berges H."/>
            <person name="Niebel A."/>
            <person name="Buitink J."/>
            <person name="Frugier F."/>
            <person name="Benhamed M."/>
            <person name="Crespi M."/>
            <person name="Gouzy J."/>
            <person name="Gamas P."/>
        </authorList>
    </citation>
    <scope>NUCLEOTIDE SEQUENCE [LARGE SCALE GENOMIC DNA]</scope>
    <source>
        <strain evidence="7">cv. Jemalong A17</strain>
    </source>
</reference>
<evidence type="ECO:0000313" key="5">
    <source>
        <dbReference type="EnsemblPlants" id="KEH28569"/>
    </source>
</evidence>
<dbReference type="HOGENOM" id="CLU_1663376_0_0_1"/>
<evidence type="ECO:0000256" key="2">
    <source>
        <dbReference type="SAM" id="SignalP"/>
    </source>
</evidence>